<accession>A0ABP7MBL2</accession>
<name>A0ABP7MBL2_9GAMM</name>
<dbReference type="Proteomes" id="UP001501565">
    <property type="component" value="Unassembled WGS sequence"/>
</dbReference>
<evidence type="ECO:0000256" key="1">
    <source>
        <dbReference type="SAM" id="SignalP"/>
    </source>
</evidence>
<organism evidence="2 3">
    <name type="scientific">Litoribacillus peritrichatus</name>
    <dbReference type="NCBI Taxonomy" id="718191"/>
    <lineage>
        <taxon>Bacteria</taxon>
        <taxon>Pseudomonadati</taxon>
        <taxon>Pseudomonadota</taxon>
        <taxon>Gammaproteobacteria</taxon>
        <taxon>Oceanospirillales</taxon>
        <taxon>Oceanospirillaceae</taxon>
        <taxon>Litoribacillus</taxon>
    </lineage>
</organism>
<reference evidence="3" key="1">
    <citation type="journal article" date="2019" name="Int. J. Syst. Evol. Microbiol.">
        <title>The Global Catalogue of Microorganisms (GCM) 10K type strain sequencing project: providing services to taxonomists for standard genome sequencing and annotation.</title>
        <authorList>
            <consortium name="The Broad Institute Genomics Platform"/>
            <consortium name="The Broad Institute Genome Sequencing Center for Infectious Disease"/>
            <person name="Wu L."/>
            <person name="Ma J."/>
        </authorList>
    </citation>
    <scope>NUCLEOTIDE SEQUENCE [LARGE SCALE GENOMIC DNA]</scope>
    <source>
        <strain evidence="3">JCM 17551</strain>
    </source>
</reference>
<keyword evidence="1" id="KW-0732">Signal</keyword>
<gene>
    <name evidence="2" type="ORF">GCM10022277_09740</name>
</gene>
<evidence type="ECO:0000313" key="3">
    <source>
        <dbReference type="Proteomes" id="UP001501565"/>
    </source>
</evidence>
<keyword evidence="3" id="KW-1185">Reference proteome</keyword>
<sequence>MRSLYSTLKLMAVGTLFSASAVMAAQTCSPEQLESLEESKHLFGPLSWPVCKALPNRPELTLASYFVWTDGAKQGERTYQWNTVILDSKRHKVQAVHREFIHEGKQAKIRPDSIWLDTANYALNDQVRAFGVRLHTGADLGCERESRGQFLNLFVYQNHILTRLVENLPTEYSRVHEGSMCDNSVEWEKEIAKSHLQILPTTHYGFADIKLKSKGVFESKSDHRKESRKGVEKSRSHTYIFKYNGEKYSIDRSELPSYRWSDPENL</sequence>
<feature type="chain" id="PRO_5045707146" evidence="1">
    <location>
        <begin position="25"/>
        <end position="266"/>
    </location>
</feature>
<evidence type="ECO:0000313" key="2">
    <source>
        <dbReference type="EMBL" id="GAA3916923.1"/>
    </source>
</evidence>
<proteinExistence type="predicted"/>
<feature type="signal peptide" evidence="1">
    <location>
        <begin position="1"/>
        <end position="24"/>
    </location>
</feature>
<protein>
    <submittedName>
        <fullName evidence="2">Uncharacterized protein</fullName>
    </submittedName>
</protein>
<dbReference type="EMBL" id="BAABBN010000004">
    <property type="protein sequence ID" value="GAA3916923.1"/>
    <property type="molecule type" value="Genomic_DNA"/>
</dbReference>
<comment type="caution">
    <text evidence="2">The sequence shown here is derived from an EMBL/GenBank/DDBJ whole genome shotgun (WGS) entry which is preliminary data.</text>
</comment>
<dbReference type="RefSeq" id="WP_344796068.1">
    <property type="nucleotide sequence ID" value="NZ_BAABBN010000004.1"/>
</dbReference>